<dbReference type="AlphaFoldDB" id="A0A2V4NAA0"/>
<gene>
    <name evidence="1" type="ORF">C7C46_25780</name>
</gene>
<dbReference type="OrthoDB" id="4211882at2"/>
<dbReference type="RefSeq" id="WP_110672316.1">
    <property type="nucleotide sequence ID" value="NZ_PYBW01000107.1"/>
</dbReference>
<keyword evidence="2" id="KW-1185">Reference proteome</keyword>
<dbReference type="Proteomes" id="UP000248039">
    <property type="component" value="Unassembled WGS sequence"/>
</dbReference>
<evidence type="ECO:0000313" key="1">
    <source>
        <dbReference type="EMBL" id="PYC72351.1"/>
    </source>
</evidence>
<protein>
    <recommendedName>
        <fullName evidence="3">DUF4352 domain-containing protein</fullName>
    </recommendedName>
</protein>
<comment type="caution">
    <text evidence="1">The sequence shown here is derived from an EMBL/GenBank/DDBJ whole genome shotgun (WGS) entry which is preliminary data.</text>
</comment>
<sequence>MGQTLSVRTVGDGVVVTNTGSADVTLVDVKTTTSNPSAGYSIPSGTEVVCVELKIKNTGTADLDTYPFIRARWNGKDGQTQEAGIGPAACTDLGQHGNGLSGAPMPRPGQYVDGPVSLVIPSTQPGALEFYDRAGTPMFQVNY</sequence>
<reference evidence="1 2" key="1">
    <citation type="submission" date="2018-03" db="EMBL/GenBank/DDBJ databases">
        <title>Bioinformatic expansion and discovery of thiopeptide antibiotics.</title>
        <authorList>
            <person name="Schwalen C.J."/>
            <person name="Hudson G.A."/>
            <person name="Mitchell D.A."/>
        </authorList>
    </citation>
    <scope>NUCLEOTIDE SEQUENCE [LARGE SCALE GENOMIC DNA]</scope>
    <source>
        <strain evidence="1 2">ATCC 21389</strain>
    </source>
</reference>
<proteinExistence type="predicted"/>
<name>A0A2V4NAA0_9ACTN</name>
<evidence type="ECO:0000313" key="2">
    <source>
        <dbReference type="Proteomes" id="UP000248039"/>
    </source>
</evidence>
<evidence type="ECO:0008006" key="3">
    <source>
        <dbReference type="Google" id="ProtNLM"/>
    </source>
</evidence>
<organism evidence="1 2">
    <name type="scientific">Streptomyces tateyamensis</name>
    <dbReference type="NCBI Taxonomy" id="565073"/>
    <lineage>
        <taxon>Bacteria</taxon>
        <taxon>Bacillati</taxon>
        <taxon>Actinomycetota</taxon>
        <taxon>Actinomycetes</taxon>
        <taxon>Kitasatosporales</taxon>
        <taxon>Streptomycetaceae</taxon>
        <taxon>Streptomyces</taxon>
    </lineage>
</organism>
<dbReference type="EMBL" id="PYBW01000107">
    <property type="protein sequence ID" value="PYC72351.1"/>
    <property type="molecule type" value="Genomic_DNA"/>
</dbReference>
<accession>A0A2V4NAA0</accession>